<accession>A0A316I4G1</accession>
<gene>
    <name evidence="2" type="ORF">C7456_10988</name>
</gene>
<reference evidence="2 3" key="1">
    <citation type="submission" date="2018-05" db="EMBL/GenBank/DDBJ databases">
        <title>Genomic Encyclopedia of Type Strains, Phase IV (KMG-IV): sequencing the most valuable type-strain genomes for metagenomic binning, comparative biology and taxonomic classification.</title>
        <authorList>
            <person name="Goeker M."/>
        </authorList>
    </citation>
    <scope>NUCLEOTIDE SEQUENCE [LARGE SCALE GENOMIC DNA]</scope>
    <source>
        <strain evidence="2 3">DSM 14263</strain>
    </source>
</reference>
<evidence type="ECO:0000256" key="1">
    <source>
        <dbReference type="SAM" id="SignalP"/>
    </source>
</evidence>
<comment type="caution">
    <text evidence="2">The sequence shown here is derived from an EMBL/GenBank/DDBJ whole genome shotgun (WGS) entry which is preliminary data.</text>
</comment>
<dbReference type="AlphaFoldDB" id="A0A316I4G1"/>
<dbReference type="OrthoDB" id="5949131at2"/>
<evidence type="ECO:0000313" key="3">
    <source>
        <dbReference type="Proteomes" id="UP000245812"/>
    </source>
</evidence>
<keyword evidence="1" id="KW-0732">Signal</keyword>
<feature type="signal peptide" evidence="1">
    <location>
        <begin position="1"/>
        <end position="20"/>
    </location>
</feature>
<proteinExistence type="predicted"/>
<evidence type="ECO:0000313" key="2">
    <source>
        <dbReference type="EMBL" id="PWK85314.1"/>
    </source>
</evidence>
<sequence>MNLRNLALPLMLASAGAATAQTRTDLPGVDVTAPAYTSTHGGYLISGDFKVDPRMPYVVFPAQALAKDDILSIEPVHLQDDEYLVLQECATADCTRAAIVRVWNADGAASRTTNSGSRIWITHESKYFIWLKRLPLTSAQCATCRGHYYQFVEVSPPMTLIPEGEMAALDKERLDKAYDEPPVKVQGETHEGSTYVVTYEGGSKVRIRRMHGMR</sequence>
<keyword evidence="3" id="KW-1185">Reference proteome</keyword>
<organism evidence="2 3">
    <name type="scientific">Fulvimonas soli</name>
    <dbReference type="NCBI Taxonomy" id="155197"/>
    <lineage>
        <taxon>Bacteria</taxon>
        <taxon>Pseudomonadati</taxon>
        <taxon>Pseudomonadota</taxon>
        <taxon>Gammaproteobacteria</taxon>
        <taxon>Lysobacterales</taxon>
        <taxon>Rhodanobacteraceae</taxon>
        <taxon>Fulvimonas</taxon>
    </lineage>
</organism>
<name>A0A316I4G1_9GAMM</name>
<dbReference type="Proteomes" id="UP000245812">
    <property type="component" value="Unassembled WGS sequence"/>
</dbReference>
<feature type="chain" id="PRO_5016347964" evidence="1">
    <location>
        <begin position="21"/>
        <end position="214"/>
    </location>
</feature>
<dbReference type="EMBL" id="QGHC01000009">
    <property type="protein sequence ID" value="PWK85314.1"/>
    <property type="molecule type" value="Genomic_DNA"/>
</dbReference>
<dbReference type="RefSeq" id="WP_109724175.1">
    <property type="nucleotide sequence ID" value="NZ_MSZV01000010.1"/>
</dbReference>
<protein>
    <submittedName>
        <fullName evidence="2">Uncharacterized protein</fullName>
    </submittedName>
</protein>